<dbReference type="EMBL" id="CP143423">
    <property type="protein sequence ID" value="WVX49536.1"/>
    <property type="molecule type" value="Genomic_DNA"/>
</dbReference>
<keyword evidence="3" id="KW-1185">Reference proteome</keyword>
<dbReference type="InterPro" id="IPR009506">
    <property type="entry name" value="YjiS-like"/>
</dbReference>
<protein>
    <recommendedName>
        <fullName evidence="1">YjiS-like domain-containing protein</fullName>
    </recommendedName>
</protein>
<reference evidence="3" key="1">
    <citation type="submission" date="2024-01" db="EMBL/GenBank/DDBJ databases">
        <title>Roseobacter fucihabitans sp. nov., isolated from the brown alga Fucus spiralis.</title>
        <authorList>
            <person name="Hahnke S."/>
            <person name="Berger M."/>
            <person name="Schlingloff A."/>
            <person name="Athale I."/>
            <person name="Neumann-Schaal M."/>
            <person name="Adenaya A."/>
            <person name="Poehlein A."/>
            <person name="Daniel R."/>
            <person name="Pertersen J."/>
            <person name="Brinkhoff T."/>
        </authorList>
    </citation>
    <scope>NUCLEOTIDE SEQUENCE [LARGE SCALE GENOMIC DNA]</scope>
    <source>
        <strain evidence="3">B14</strain>
    </source>
</reference>
<dbReference type="Pfam" id="PF06568">
    <property type="entry name" value="YjiS-like"/>
    <property type="match status" value="1"/>
</dbReference>
<dbReference type="Proteomes" id="UP001318682">
    <property type="component" value="Chromosome"/>
</dbReference>
<evidence type="ECO:0000313" key="3">
    <source>
        <dbReference type="Proteomes" id="UP001318682"/>
    </source>
</evidence>
<evidence type="ECO:0000313" key="2">
    <source>
        <dbReference type="EMBL" id="WVX49536.1"/>
    </source>
</evidence>
<evidence type="ECO:0000259" key="1">
    <source>
        <dbReference type="Pfam" id="PF06568"/>
    </source>
</evidence>
<gene>
    <name evidence="2" type="ORF">ROLI_026310</name>
</gene>
<name>A0ABZ2BUR6_9RHOB</name>
<feature type="domain" description="YjiS-like" evidence="1">
    <location>
        <begin position="31"/>
        <end position="63"/>
    </location>
</feature>
<organism evidence="2 3">
    <name type="scientific">Roseobacter fucihabitans</name>
    <dbReference type="NCBI Taxonomy" id="1537242"/>
    <lineage>
        <taxon>Bacteria</taxon>
        <taxon>Pseudomonadati</taxon>
        <taxon>Pseudomonadota</taxon>
        <taxon>Alphaproteobacteria</taxon>
        <taxon>Rhodobacterales</taxon>
        <taxon>Roseobacteraceae</taxon>
        <taxon>Roseobacter</taxon>
    </lineage>
</organism>
<sequence length="72" mass="7887">MSTFDTSRTTYGTASAVSRFFAMISDITTSVVAWNDARVTRNALAALSDRELDDIGLSRSDIDAIADRNIIR</sequence>
<proteinExistence type="predicted"/>
<dbReference type="RefSeq" id="WP_187429999.1">
    <property type="nucleotide sequence ID" value="NZ_CP143423.1"/>
</dbReference>
<accession>A0ABZ2BUR6</accession>